<dbReference type="Gene3D" id="3.20.20.70">
    <property type="entry name" value="Aldolase class I"/>
    <property type="match status" value="1"/>
</dbReference>
<keyword evidence="4" id="KW-1185">Reference proteome</keyword>
<dbReference type="PROSITE" id="PS51440">
    <property type="entry name" value="TIM_2"/>
    <property type="match status" value="1"/>
</dbReference>
<sequence>MNEQTTSRVVEPPFLIVNPKAYLGSADTLELARITDELAAQFGIDVIFTAQHVDLRMVKDHTEHLTVTAQHMDPIVKGRGMGYILPESLVEAGAEAVVLNHAEHQLTLDILDATMRRAREVGLATIVCADSDAQCRAIATMGPDMMICEPTANIGTGRMDAGDYISRTTRIVKDVDPTILVIQAAGVTSGEDVARALAQGADSSGGTSGIVQNPDWRAVLTQMFTAIAEHKKNRAQEEQMRPRTASRVNG</sequence>
<feature type="region of interest" description="Disordered" evidence="2">
    <location>
        <begin position="231"/>
        <end position="250"/>
    </location>
</feature>
<reference evidence="3" key="1">
    <citation type="journal article" date="2024" name="Int. J. Syst. Evol. Microbiol.">
        <title>Brooklawnia propionicigenes sp. nov., a facultatively anaerobic, propionate-producing bacterium isolated from a methanogenic reactor treating waste from cattle farms.</title>
        <authorList>
            <person name="Akita Y."/>
            <person name="Ueki A."/>
            <person name="Tonouchi A."/>
            <person name="Sugawara Y."/>
            <person name="Honma S."/>
            <person name="Kaku N."/>
            <person name="Ueki K."/>
        </authorList>
    </citation>
    <scope>NUCLEOTIDE SEQUENCE</scope>
    <source>
        <strain evidence="3">SH051</strain>
    </source>
</reference>
<dbReference type="InterPro" id="IPR000652">
    <property type="entry name" value="Triosephosphate_isomerase"/>
</dbReference>
<dbReference type="RefSeq" id="WP_286268123.1">
    <property type="nucleotide sequence ID" value="NZ_AP028056.1"/>
</dbReference>
<accession>A0AAN0MGA4</accession>
<protein>
    <submittedName>
        <fullName evidence="3">Triose-phosphate isomerase</fullName>
    </submittedName>
</protein>
<organism evidence="3 4">
    <name type="scientific">Brooklawnia propionicigenes</name>
    <dbReference type="NCBI Taxonomy" id="3041175"/>
    <lineage>
        <taxon>Bacteria</taxon>
        <taxon>Bacillati</taxon>
        <taxon>Actinomycetota</taxon>
        <taxon>Actinomycetes</taxon>
        <taxon>Propionibacteriales</taxon>
        <taxon>Propionibacteriaceae</taxon>
        <taxon>Brooklawnia</taxon>
    </lineage>
</organism>
<keyword evidence="1 3" id="KW-0413">Isomerase</keyword>
<dbReference type="KEGG" id="broo:brsh051_10750"/>
<dbReference type="Pfam" id="PF00121">
    <property type="entry name" value="TIM"/>
    <property type="match status" value="1"/>
</dbReference>
<dbReference type="InterPro" id="IPR013785">
    <property type="entry name" value="Aldolase_TIM"/>
</dbReference>
<dbReference type="InterPro" id="IPR035990">
    <property type="entry name" value="TIM_sf"/>
</dbReference>
<evidence type="ECO:0000313" key="4">
    <source>
        <dbReference type="Proteomes" id="UP001431656"/>
    </source>
</evidence>
<name>A0AAN0MGA4_9ACTN</name>
<feature type="compositionally biased region" description="Basic and acidic residues" evidence="2">
    <location>
        <begin position="231"/>
        <end position="241"/>
    </location>
</feature>
<evidence type="ECO:0000256" key="2">
    <source>
        <dbReference type="SAM" id="MobiDB-lite"/>
    </source>
</evidence>
<dbReference type="SUPFAM" id="SSF51351">
    <property type="entry name" value="Triosephosphate isomerase (TIM)"/>
    <property type="match status" value="1"/>
</dbReference>
<dbReference type="NCBIfam" id="NF003302">
    <property type="entry name" value="PRK04302.1"/>
    <property type="match status" value="1"/>
</dbReference>
<evidence type="ECO:0000256" key="1">
    <source>
        <dbReference type="ARBA" id="ARBA00023235"/>
    </source>
</evidence>
<proteinExistence type="predicted"/>
<evidence type="ECO:0000313" key="3">
    <source>
        <dbReference type="EMBL" id="BEH01794.1"/>
    </source>
</evidence>
<dbReference type="Proteomes" id="UP001431656">
    <property type="component" value="Chromosome"/>
</dbReference>
<gene>
    <name evidence="3" type="ORF">brsh051_10750</name>
</gene>
<dbReference type="EMBL" id="AP028056">
    <property type="protein sequence ID" value="BEH01794.1"/>
    <property type="molecule type" value="Genomic_DNA"/>
</dbReference>
<dbReference type="AlphaFoldDB" id="A0AAN0MGA4"/>
<dbReference type="GO" id="GO:0004807">
    <property type="term" value="F:triose-phosphate isomerase activity"/>
    <property type="evidence" value="ECO:0007669"/>
    <property type="project" value="InterPro"/>
</dbReference>